<accession>A0A0D2AG00</accession>
<dbReference type="HOGENOM" id="CLU_010194_1_0_1"/>
<dbReference type="InterPro" id="IPR002347">
    <property type="entry name" value="SDR_fam"/>
</dbReference>
<keyword evidence="6" id="KW-1185">Reference proteome</keyword>
<protein>
    <submittedName>
        <fullName evidence="5">Uncharacterized protein</fullName>
    </submittedName>
</protein>
<feature type="signal peptide" evidence="4">
    <location>
        <begin position="1"/>
        <end position="19"/>
    </location>
</feature>
<dbReference type="CDD" id="cd05233">
    <property type="entry name" value="SDR_c"/>
    <property type="match status" value="1"/>
</dbReference>
<dbReference type="SUPFAM" id="SSF51735">
    <property type="entry name" value="NAD(P)-binding Rossmann-fold domains"/>
    <property type="match status" value="1"/>
</dbReference>
<keyword evidence="2" id="KW-0521">NADP</keyword>
<dbReference type="AlphaFoldDB" id="A0A0D2AG00"/>
<dbReference type="GeneID" id="27360921"/>
<dbReference type="PANTHER" id="PTHR24321:SF12">
    <property type="entry name" value="SHORT-CHAIN DEHYDROGENASE_REDUCTASE FAMILY, PUTATIVE (AFU_ORTHOLOGUE AFUA_5G14340)-RELATED"/>
    <property type="match status" value="1"/>
</dbReference>
<dbReference type="OrthoDB" id="4133411at2759"/>
<dbReference type="PRINTS" id="PR00081">
    <property type="entry name" value="GDHRDH"/>
</dbReference>
<keyword evidence="3" id="KW-0560">Oxidoreductase</keyword>
<dbReference type="InterPro" id="IPR036291">
    <property type="entry name" value="NAD(P)-bd_dom_sf"/>
</dbReference>
<gene>
    <name evidence="5" type="ORF">PV06_08847</name>
</gene>
<dbReference type="VEuPathDB" id="FungiDB:PV06_08847"/>
<evidence type="ECO:0000256" key="4">
    <source>
        <dbReference type="SAM" id="SignalP"/>
    </source>
</evidence>
<dbReference type="PRINTS" id="PR00080">
    <property type="entry name" value="SDRFAMILY"/>
</dbReference>
<dbReference type="Gene3D" id="3.40.50.720">
    <property type="entry name" value="NAD(P)-binding Rossmann-like Domain"/>
    <property type="match status" value="1"/>
</dbReference>
<proteinExistence type="inferred from homology"/>
<organism evidence="5 6">
    <name type="scientific">Exophiala oligosperma</name>
    <dbReference type="NCBI Taxonomy" id="215243"/>
    <lineage>
        <taxon>Eukaryota</taxon>
        <taxon>Fungi</taxon>
        <taxon>Dikarya</taxon>
        <taxon>Ascomycota</taxon>
        <taxon>Pezizomycotina</taxon>
        <taxon>Eurotiomycetes</taxon>
        <taxon>Chaetothyriomycetidae</taxon>
        <taxon>Chaetothyriales</taxon>
        <taxon>Herpotrichiellaceae</taxon>
        <taxon>Exophiala</taxon>
    </lineage>
</organism>
<evidence type="ECO:0000256" key="3">
    <source>
        <dbReference type="ARBA" id="ARBA00023002"/>
    </source>
</evidence>
<dbReference type="FunFam" id="3.40.50.720:FF:000084">
    <property type="entry name" value="Short-chain dehydrogenase reductase"/>
    <property type="match status" value="1"/>
</dbReference>
<evidence type="ECO:0000313" key="5">
    <source>
        <dbReference type="EMBL" id="KIW39031.1"/>
    </source>
</evidence>
<name>A0A0D2AG00_9EURO</name>
<evidence type="ECO:0000256" key="1">
    <source>
        <dbReference type="ARBA" id="ARBA00006484"/>
    </source>
</evidence>
<evidence type="ECO:0000256" key="2">
    <source>
        <dbReference type="ARBA" id="ARBA00022857"/>
    </source>
</evidence>
<feature type="chain" id="PRO_5002238449" evidence="4">
    <location>
        <begin position="20"/>
        <end position="264"/>
    </location>
</feature>
<dbReference type="GO" id="GO:0016491">
    <property type="term" value="F:oxidoreductase activity"/>
    <property type="evidence" value="ECO:0007669"/>
    <property type="project" value="UniProtKB-KW"/>
</dbReference>
<reference evidence="5 6" key="1">
    <citation type="submission" date="2015-01" db="EMBL/GenBank/DDBJ databases">
        <title>The Genome Sequence of Exophiala oligosperma CBS72588.</title>
        <authorList>
            <consortium name="The Broad Institute Genomics Platform"/>
            <person name="Cuomo C."/>
            <person name="de Hoog S."/>
            <person name="Gorbushina A."/>
            <person name="Stielow B."/>
            <person name="Teixiera M."/>
            <person name="Abouelleil A."/>
            <person name="Chapman S.B."/>
            <person name="Priest M."/>
            <person name="Young S.K."/>
            <person name="Wortman J."/>
            <person name="Nusbaum C."/>
            <person name="Birren B."/>
        </authorList>
    </citation>
    <scope>NUCLEOTIDE SEQUENCE [LARGE SCALE GENOMIC DNA]</scope>
    <source>
        <strain evidence="5 6">CBS 72588</strain>
    </source>
</reference>
<sequence length="264" mass="28207">MSLALVGVAFVTGAGGGIGRACVEQFVRDGCTRLLITDLKDDHLAETVQSVKGINPEAIVVSKSGDITDNETIDNLIKLTVTKFGRLDYAVNSAGIIGKQKEITQLSLDDYDFVESVNARAIWLCERAQIAQMLTQEPLPTHDGRTGNKGAIVNISSMCGLIGLPNSTPYTMSKHAVIGLVRSDSTTFARQGIRVNALCPGIIDTGLISPQVRDFTMEYCKKFTPMERLGTPQEVADVASFLVSSRATYISGAAILVDGGHTGQ</sequence>
<dbReference type="STRING" id="215243.A0A0D2AG00"/>
<dbReference type="Pfam" id="PF13561">
    <property type="entry name" value="adh_short_C2"/>
    <property type="match status" value="1"/>
</dbReference>
<dbReference type="PANTHER" id="PTHR24321">
    <property type="entry name" value="DEHYDROGENASES, SHORT CHAIN"/>
    <property type="match status" value="1"/>
</dbReference>
<dbReference type="RefSeq" id="XP_016259247.1">
    <property type="nucleotide sequence ID" value="XM_016410225.1"/>
</dbReference>
<keyword evidence="4" id="KW-0732">Signal</keyword>
<comment type="similarity">
    <text evidence="1">Belongs to the short-chain dehydrogenases/reductases (SDR) family.</text>
</comment>
<evidence type="ECO:0000313" key="6">
    <source>
        <dbReference type="Proteomes" id="UP000053342"/>
    </source>
</evidence>
<dbReference type="Proteomes" id="UP000053342">
    <property type="component" value="Unassembled WGS sequence"/>
</dbReference>
<dbReference type="EMBL" id="KN847340">
    <property type="protein sequence ID" value="KIW39031.1"/>
    <property type="molecule type" value="Genomic_DNA"/>
</dbReference>